<dbReference type="GO" id="GO:0016746">
    <property type="term" value="F:acyltransferase activity"/>
    <property type="evidence" value="ECO:0007669"/>
    <property type="project" value="UniProtKB-KW"/>
</dbReference>
<evidence type="ECO:0000256" key="2">
    <source>
        <dbReference type="ARBA" id="ARBA00023315"/>
    </source>
</evidence>
<keyword evidence="1 4" id="KW-0808">Transferase</keyword>
<keyword evidence="2 4" id="KW-0012">Acyltransferase</keyword>
<dbReference type="RefSeq" id="WP_386801919.1">
    <property type="nucleotide sequence ID" value="NZ_JBHTMU010000006.1"/>
</dbReference>
<dbReference type="InterPro" id="IPR050832">
    <property type="entry name" value="Bact_Acetyltransf"/>
</dbReference>
<dbReference type="Proteomes" id="UP001597135">
    <property type="component" value="Unassembled WGS sequence"/>
</dbReference>
<sequence>MKSLHLATSEDTDRLLPLIAAFHAERGYETDLETRAEAVAPLLDGSPHGAIWIIGPRKAPVGYIAVCFGWSLEFGGLDAVIDEIYIRPAVRRRGMGSEALDGIAKALREAGVRAMHLEVAREDEQAQRFYARARFKPRDGYMFMSRVLR</sequence>
<dbReference type="InterPro" id="IPR016181">
    <property type="entry name" value="Acyl_CoA_acyltransferase"/>
</dbReference>
<dbReference type="PROSITE" id="PS51186">
    <property type="entry name" value="GNAT"/>
    <property type="match status" value="1"/>
</dbReference>
<protein>
    <submittedName>
        <fullName evidence="4">GNAT family N-acetyltransferase</fullName>
        <ecNumber evidence="4">2.3.-.-</ecNumber>
    </submittedName>
</protein>
<dbReference type="PANTHER" id="PTHR43877">
    <property type="entry name" value="AMINOALKYLPHOSPHONATE N-ACETYLTRANSFERASE-RELATED-RELATED"/>
    <property type="match status" value="1"/>
</dbReference>
<evidence type="ECO:0000256" key="1">
    <source>
        <dbReference type="ARBA" id="ARBA00022679"/>
    </source>
</evidence>
<evidence type="ECO:0000313" key="5">
    <source>
        <dbReference type="Proteomes" id="UP001597135"/>
    </source>
</evidence>
<evidence type="ECO:0000313" key="4">
    <source>
        <dbReference type="EMBL" id="MFD1341855.1"/>
    </source>
</evidence>
<dbReference type="InterPro" id="IPR000182">
    <property type="entry name" value="GNAT_dom"/>
</dbReference>
<name>A0ABW3ZF73_9RHOB</name>
<gene>
    <name evidence="4" type="ORF">ACFQ4E_05425</name>
</gene>
<keyword evidence="5" id="KW-1185">Reference proteome</keyword>
<comment type="caution">
    <text evidence="4">The sequence shown here is derived from an EMBL/GenBank/DDBJ whole genome shotgun (WGS) entry which is preliminary data.</text>
</comment>
<reference evidence="5" key="1">
    <citation type="journal article" date="2019" name="Int. J. Syst. Evol. Microbiol.">
        <title>The Global Catalogue of Microorganisms (GCM) 10K type strain sequencing project: providing services to taxonomists for standard genome sequencing and annotation.</title>
        <authorList>
            <consortium name="The Broad Institute Genomics Platform"/>
            <consortium name="The Broad Institute Genome Sequencing Center for Infectious Disease"/>
            <person name="Wu L."/>
            <person name="Ma J."/>
        </authorList>
    </citation>
    <scope>NUCLEOTIDE SEQUENCE [LARGE SCALE GENOMIC DNA]</scope>
    <source>
        <strain evidence="5">CCUG 62953</strain>
    </source>
</reference>
<accession>A0ABW3ZF73</accession>
<dbReference type="Pfam" id="PF00583">
    <property type="entry name" value="Acetyltransf_1"/>
    <property type="match status" value="1"/>
</dbReference>
<dbReference type="SUPFAM" id="SSF55729">
    <property type="entry name" value="Acyl-CoA N-acyltransferases (Nat)"/>
    <property type="match status" value="1"/>
</dbReference>
<dbReference type="CDD" id="cd04301">
    <property type="entry name" value="NAT_SF"/>
    <property type="match status" value="1"/>
</dbReference>
<feature type="domain" description="N-acetyltransferase" evidence="3">
    <location>
        <begin position="2"/>
        <end position="149"/>
    </location>
</feature>
<proteinExistence type="predicted"/>
<dbReference type="EC" id="2.3.-.-" evidence="4"/>
<dbReference type="EMBL" id="JBHTMU010000006">
    <property type="protein sequence ID" value="MFD1341855.1"/>
    <property type="molecule type" value="Genomic_DNA"/>
</dbReference>
<dbReference type="Gene3D" id="3.40.630.30">
    <property type="match status" value="1"/>
</dbReference>
<evidence type="ECO:0000259" key="3">
    <source>
        <dbReference type="PROSITE" id="PS51186"/>
    </source>
</evidence>
<organism evidence="4 5">
    <name type="scientific">Litorisediminicola beolgyonensis</name>
    <dbReference type="NCBI Taxonomy" id="1173614"/>
    <lineage>
        <taxon>Bacteria</taxon>
        <taxon>Pseudomonadati</taxon>
        <taxon>Pseudomonadota</taxon>
        <taxon>Alphaproteobacteria</taxon>
        <taxon>Rhodobacterales</taxon>
        <taxon>Paracoccaceae</taxon>
        <taxon>Litorisediminicola</taxon>
    </lineage>
</organism>